<evidence type="ECO:0000256" key="1">
    <source>
        <dbReference type="ARBA" id="ARBA00022722"/>
    </source>
</evidence>
<organism evidence="11 12">
    <name type="scientific">Mucuna pruriens</name>
    <name type="common">Velvet bean</name>
    <name type="synonym">Dolichos pruriens</name>
    <dbReference type="NCBI Taxonomy" id="157652"/>
    <lineage>
        <taxon>Eukaryota</taxon>
        <taxon>Viridiplantae</taxon>
        <taxon>Streptophyta</taxon>
        <taxon>Embryophyta</taxon>
        <taxon>Tracheophyta</taxon>
        <taxon>Spermatophyta</taxon>
        <taxon>Magnoliopsida</taxon>
        <taxon>eudicotyledons</taxon>
        <taxon>Gunneridae</taxon>
        <taxon>Pentapetalae</taxon>
        <taxon>rosids</taxon>
        <taxon>fabids</taxon>
        <taxon>Fabales</taxon>
        <taxon>Fabaceae</taxon>
        <taxon>Papilionoideae</taxon>
        <taxon>50 kb inversion clade</taxon>
        <taxon>NPAAA clade</taxon>
        <taxon>indigoferoid/millettioid clade</taxon>
        <taxon>Phaseoleae</taxon>
        <taxon>Mucuna</taxon>
    </lineage>
</organism>
<dbReference type="EMBL" id="QJKJ01007242">
    <property type="protein sequence ID" value="RDX83806.1"/>
    <property type="molecule type" value="Genomic_DNA"/>
</dbReference>
<evidence type="ECO:0000256" key="7">
    <source>
        <dbReference type="ARBA" id="ARBA00022918"/>
    </source>
</evidence>
<dbReference type="Proteomes" id="UP000257109">
    <property type="component" value="Unassembled WGS sequence"/>
</dbReference>
<dbReference type="AlphaFoldDB" id="A0A371FZS0"/>
<evidence type="ECO:0000313" key="12">
    <source>
        <dbReference type="Proteomes" id="UP000257109"/>
    </source>
</evidence>
<evidence type="ECO:0000256" key="5">
    <source>
        <dbReference type="ARBA" id="ARBA00022842"/>
    </source>
</evidence>
<keyword evidence="4" id="KW-0378">Hydrolase</keyword>
<evidence type="ECO:0000259" key="10">
    <source>
        <dbReference type="Pfam" id="PF25597"/>
    </source>
</evidence>
<comment type="caution">
    <text evidence="11">The sequence shown here is derived from an EMBL/GenBank/DDBJ whole genome shotgun (WGS) entry which is preliminary data.</text>
</comment>
<feature type="non-terminal residue" evidence="11">
    <location>
        <position position="1"/>
    </location>
</feature>
<reference evidence="11" key="1">
    <citation type="submission" date="2018-05" db="EMBL/GenBank/DDBJ databases">
        <title>Draft genome of Mucuna pruriens seed.</title>
        <authorList>
            <person name="Nnadi N.E."/>
            <person name="Vos R."/>
            <person name="Hasami M.H."/>
            <person name="Devisetty U.K."/>
            <person name="Aguiy J.C."/>
        </authorList>
    </citation>
    <scope>NUCLEOTIDE SEQUENCE [LARGE SCALE GENOMIC DNA]</scope>
    <source>
        <strain evidence="11">JCA_2017</strain>
    </source>
</reference>
<keyword evidence="5" id="KW-0460">Magnesium</keyword>
<keyword evidence="2" id="KW-0479">Metal-binding</keyword>
<keyword evidence="8" id="KW-0239">DNA-directed DNA polymerase</keyword>
<keyword evidence="1" id="KW-0540">Nuclease</keyword>
<dbReference type="InterPro" id="IPR057670">
    <property type="entry name" value="SH3_retrovirus"/>
</dbReference>
<dbReference type="STRING" id="157652.A0A371FZS0"/>
<dbReference type="PANTHER" id="PTHR42648:SF11">
    <property type="entry name" value="TRANSPOSON TY4-P GAG-POL POLYPROTEIN"/>
    <property type="match status" value="1"/>
</dbReference>
<evidence type="ECO:0000313" key="11">
    <source>
        <dbReference type="EMBL" id="RDX83806.1"/>
    </source>
</evidence>
<protein>
    <submittedName>
        <fullName evidence="11">Mitochondrial protein</fullName>
    </submittedName>
</protein>
<sequence>MRQLLEKCYNMKIHHDYYTLIDKNGKSITNEEKILEIVHLDLCTVKIPTHGDNKLEYTFFKYKLEACNAFKTFKVFIDKQSRCIIKALRIDSRWRTNKCLENFGRKQLLLLCIFLERCLTKSVCDKTPKKAWSGRKPSIRHLRVFGCITYAHAYKLYKIEIKKVIISRDMTFEEKSMWDWSSKSQKGTIMILDNYEENKRQNYFVDDDNNSFNKEIINFVLFVDCEPVIFEKVSSDENWRKTWMMRFVLLRRMKWVYMTKYNPNGEIDYFKARLVTKGYKQKLGIEYFEVFTLVSRLGTIYMIISLLTQNI</sequence>
<gene>
    <name evidence="11" type="ORF">CR513_35236</name>
</gene>
<keyword evidence="3" id="KW-0255">Endonuclease</keyword>
<dbReference type="OrthoDB" id="6776856at2759"/>
<dbReference type="GO" id="GO:0003887">
    <property type="term" value="F:DNA-directed DNA polymerase activity"/>
    <property type="evidence" value="ECO:0007669"/>
    <property type="project" value="UniProtKB-KW"/>
</dbReference>
<evidence type="ECO:0000256" key="8">
    <source>
        <dbReference type="ARBA" id="ARBA00022932"/>
    </source>
</evidence>
<keyword evidence="12" id="KW-1185">Reference proteome</keyword>
<keyword evidence="6" id="KW-0229">DNA integration</keyword>
<accession>A0A371FZS0</accession>
<dbReference type="GO" id="GO:0046872">
    <property type="term" value="F:metal ion binding"/>
    <property type="evidence" value="ECO:0007669"/>
    <property type="project" value="UniProtKB-KW"/>
</dbReference>
<evidence type="ECO:0000256" key="6">
    <source>
        <dbReference type="ARBA" id="ARBA00022908"/>
    </source>
</evidence>
<keyword evidence="9" id="KW-0233">DNA recombination</keyword>
<dbReference type="PANTHER" id="PTHR42648">
    <property type="entry name" value="TRANSPOSASE, PUTATIVE-RELATED"/>
    <property type="match status" value="1"/>
</dbReference>
<feature type="domain" description="Retroviral polymerase SH3-like" evidence="10">
    <location>
        <begin position="152"/>
        <end position="185"/>
    </location>
</feature>
<evidence type="ECO:0000256" key="2">
    <source>
        <dbReference type="ARBA" id="ARBA00022723"/>
    </source>
</evidence>
<dbReference type="GO" id="GO:0015074">
    <property type="term" value="P:DNA integration"/>
    <property type="evidence" value="ECO:0007669"/>
    <property type="project" value="UniProtKB-KW"/>
</dbReference>
<evidence type="ECO:0000256" key="9">
    <source>
        <dbReference type="ARBA" id="ARBA00023172"/>
    </source>
</evidence>
<evidence type="ECO:0000256" key="3">
    <source>
        <dbReference type="ARBA" id="ARBA00022759"/>
    </source>
</evidence>
<dbReference type="Pfam" id="PF25597">
    <property type="entry name" value="SH3_retrovirus"/>
    <property type="match status" value="1"/>
</dbReference>
<dbReference type="GO" id="GO:0006310">
    <property type="term" value="P:DNA recombination"/>
    <property type="evidence" value="ECO:0007669"/>
    <property type="project" value="UniProtKB-KW"/>
</dbReference>
<dbReference type="GO" id="GO:0003964">
    <property type="term" value="F:RNA-directed DNA polymerase activity"/>
    <property type="evidence" value="ECO:0007669"/>
    <property type="project" value="UniProtKB-KW"/>
</dbReference>
<dbReference type="InterPro" id="IPR039537">
    <property type="entry name" value="Retrotran_Ty1/copia-like"/>
</dbReference>
<keyword evidence="8" id="KW-0548">Nucleotidyltransferase</keyword>
<dbReference type="GO" id="GO:0004519">
    <property type="term" value="F:endonuclease activity"/>
    <property type="evidence" value="ECO:0007669"/>
    <property type="project" value="UniProtKB-KW"/>
</dbReference>
<keyword evidence="7" id="KW-0695">RNA-directed DNA polymerase</keyword>
<dbReference type="GO" id="GO:0016787">
    <property type="term" value="F:hydrolase activity"/>
    <property type="evidence" value="ECO:0007669"/>
    <property type="project" value="UniProtKB-KW"/>
</dbReference>
<proteinExistence type="predicted"/>
<name>A0A371FZS0_MUCPR</name>
<evidence type="ECO:0000256" key="4">
    <source>
        <dbReference type="ARBA" id="ARBA00022801"/>
    </source>
</evidence>
<keyword evidence="8" id="KW-0808">Transferase</keyword>